<dbReference type="RefSeq" id="WP_101437553.1">
    <property type="nucleotide sequence ID" value="NZ_PJMY01000003.1"/>
</dbReference>
<dbReference type="AlphaFoldDB" id="A0A2N3WJI2"/>
<gene>
    <name evidence="2" type="ORF">ATK30_4899</name>
</gene>
<keyword evidence="1" id="KW-0732">Signal</keyword>
<proteinExistence type="predicted"/>
<name>A0A2N3WJI2_9PSEU</name>
<organism evidence="2 3">
    <name type="scientific">Amycolatopsis echigonensis</name>
    <dbReference type="NCBI Taxonomy" id="2576905"/>
    <lineage>
        <taxon>Bacteria</taxon>
        <taxon>Bacillati</taxon>
        <taxon>Actinomycetota</taxon>
        <taxon>Actinomycetes</taxon>
        <taxon>Pseudonocardiales</taxon>
        <taxon>Pseudonocardiaceae</taxon>
        <taxon>Amycolatopsis</taxon>
    </lineage>
</organism>
<keyword evidence="3" id="KW-1185">Reference proteome</keyword>
<evidence type="ECO:0000313" key="3">
    <source>
        <dbReference type="Proteomes" id="UP000233750"/>
    </source>
</evidence>
<feature type="chain" id="PRO_5014626120" description="Secreted protein" evidence="1">
    <location>
        <begin position="24"/>
        <end position="181"/>
    </location>
</feature>
<evidence type="ECO:0008006" key="4">
    <source>
        <dbReference type="Google" id="ProtNLM"/>
    </source>
</evidence>
<dbReference type="Proteomes" id="UP000233750">
    <property type="component" value="Unassembled WGS sequence"/>
</dbReference>
<dbReference type="EMBL" id="PJMY01000003">
    <property type="protein sequence ID" value="PKV94030.1"/>
    <property type="molecule type" value="Genomic_DNA"/>
</dbReference>
<reference evidence="2 3" key="1">
    <citation type="submission" date="2017-12" db="EMBL/GenBank/DDBJ databases">
        <title>Sequencing the genomes of 1000 Actinobacteria strains.</title>
        <authorList>
            <person name="Klenk H.-P."/>
        </authorList>
    </citation>
    <scope>NUCLEOTIDE SEQUENCE [LARGE SCALE GENOMIC DNA]</scope>
    <source>
        <strain evidence="2 3">DSM 45165</strain>
    </source>
</reference>
<dbReference type="OrthoDB" id="4296429at2"/>
<evidence type="ECO:0000256" key="1">
    <source>
        <dbReference type="SAM" id="SignalP"/>
    </source>
</evidence>
<sequence>MRRRYLAIAALTVLLLCTSSAVAAPGSDDGGGQPLTNGHAYVFTQQQRDNLFWWNGTWMPQTVPNGAHIQVQLPSDPIHWIPDNGPTCQPSPIADLVPTWLLPLRGRVDLYDRSTLPNEGRITGTSTISVFDYHVTGLGITTICLRPDPPATDPELLGFPAGTPPFYVVTVIVGVPQLTVP</sequence>
<protein>
    <recommendedName>
        <fullName evidence="4">Secreted protein</fullName>
    </recommendedName>
</protein>
<feature type="signal peptide" evidence="1">
    <location>
        <begin position="1"/>
        <end position="23"/>
    </location>
</feature>
<accession>A0A2N3WJI2</accession>
<comment type="caution">
    <text evidence="2">The sequence shown here is derived from an EMBL/GenBank/DDBJ whole genome shotgun (WGS) entry which is preliminary data.</text>
</comment>
<evidence type="ECO:0000313" key="2">
    <source>
        <dbReference type="EMBL" id="PKV94030.1"/>
    </source>
</evidence>